<keyword evidence="2" id="KW-1185">Reference proteome</keyword>
<proteinExistence type="predicted"/>
<sequence>MAAYLDAIHQADLLMGDRKAADEYARPLKEGSLKLCHDAPLQSWLAYLENALDRGDFEDAAASANALYRQGSGIALTILRGIWKLPSGFCSSTARNDSEQSLNAEKVGRLPAFSLQNADRVVTALCDNNPFSTKEIS</sequence>
<comment type="caution">
    <text evidence="1">The sequence shown here is derived from an EMBL/GenBank/DDBJ whole genome shotgun (WGS) entry which is preliminary data.</text>
</comment>
<name>A0ABX3GVX3_PAEBO</name>
<gene>
    <name evidence="1" type="ORF">BSK56_32535</name>
</gene>
<evidence type="ECO:0000313" key="2">
    <source>
        <dbReference type="Proteomes" id="UP000187412"/>
    </source>
</evidence>
<dbReference type="Proteomes" id="UP000187412">
    <property type="component" value="Unassembled WGS sequence"/>
</dbReference>
<protein>
    <submittedName>
        <fullName evidence="1">Uncharacterized protein</fullName>
    </submittedName>
</protein>
<accession>A0ABX3GVX3</accession>
<organism evidence="1 2">
    <name type="scientific">Paenibacillus borealis</name>
    <dbReference type="NCBI Taxonomy" id="160799"/>
    <lineage>
        <taxon>Bacteria</taxon>
        <taxon>Bacillati</taxon>
        <taxon>Bacillota</taxon>
        <taxon>Bacilli</taxon>
        <taxon>Bacillales</taxon>
        <taxon>Paenibacillaceae</taxon>
        <taxon>Paenibacillus</taxon>
    </lineage>
</organism>
<evidence type="ECO:0000313" key="1">
    <source>
        <dbReference type="EMBL" id="OMD35930.1"/>
    </source>
</evidence>
<dbReference type="EMBL" id="MPTB01000085">
    <property type="protein sequence ID" value="OMD35930.1"/>
    <property type="molecule type" value="Genomic_DNA"/>
</dbReference>
<dbReference type="RefSeq" id="WP_076114502.1">
    <property type="nucleotide sequence ID" value="NZ_MPTB01000085.1"/>
</dbReference>
<reference evidence="1 2" key="1">
    <citation type="submission" date="2016-10" db="EMBL/GenBank/DDBJ databases">
        <title>Paenibacillus species isolates.</title>
        <authorList>
            <person name="Beno S.M."/>
        </authorList>
    </citation>
    <scope>NUCLEOTIDE SEQUENCE [LARGE SCALE GENOMIC DNA]</scope>
    <source>
        <strain evidence="1 2">FSL H7-0744</strain>
    </source>
</reference>